<proteinExistence type="predicted"/>
<dbReference type="PANTHER" id="PTHR35368">
    <property type="entry name" value="HYDROPEROXIDE REDUCTASE"/>
    <property type="match status" value="1"/>
</dbReference>
<dbReference type="EMBL" id="JAOCQF010000002">
    <property type="protein sequence ID" value="MCT8330807.1"/>
    <property type="molecule type" value="Genomic_DNA"/>
</dbReference>
<dbReference type="SUPFAM" id="SSF82784">
    <property type="entry name" value="OsmC-like"/>
    <property type="match status" value="1"/>
</dbReference>
<dbReference type="PANTHER" id="PTHR35368:SF1">
    <property type="entry name" value="HYDROPEROXIDE REDUCTASE"/>
    <property type="match status" value="1"/>
</dbReference>
<dbReference type="Gene3D" id="3.30.300.20">
    <property type="match status" value="1"/>
</dbReference>
<accession>A0ABT2NPE8</accession>
<dbReference type="InterPro" id="IPR052924">
    <property type="entry name" value="OsmC/Ohr_hydroprdx_reductase"/>
</dbReference>
<evidence type="ECO:0000313" key="1">
    <source>
        <dbReference type="EMBL" id="MCT8330807.1"/>
    </source>
</evidence>
<dbReference type="InterPro" id="IPR015946">
    <property type="entry name" value="KH_dom-like_a/b"/>
</dbReference>
<dbReference type="Proteomes" id="UP001205601">
    <property type="component" value="Unassembled WGS sequence"/>
</dbReference>
<organism evidence="1 2">
    <name type="scientific">Albidovulum sediminis</name>
    <dbReference type="NCBI Taxonomy" id="3066345"/>
    <lineage>
        <taxon>Bacteria</taxon>
        <taxon>Pseudomonadati</taxon>
        <taxon>Pseudomonadota</taxon>
        <taxon>Alphaproteobacteria</taxon>
        <taxon>Rhodobacterales</taxon>
        <taxon>Paracoccaceae</taxon>
        <taxon>Albidovulum</taxon>
    </lineage>
</organism>
<name>A0ABT2NPE8_9RHOB</name>
<protein>
    <submittedName>
        <fullName evidence="1">OsmC family protein</fullName>
    </submittedName>
</protein>
<reference evidence="2" key="1">
    <citation type="submission" date="2023-07" db="EMBL/GenBank/DDBJ databases">
        <title>Defluviimonas sediminis sp. nov., isolated from mangrove sediment.</title>
        <authorList>
            <person name="Liu L."/>
            <person name="Li J."/>
            <person name="Huang Y."/>
            <person name="Pan J."/>
            <person name="Li M."/>
        </authorList>
    </citation>
    <scope>NUCLEOTIDE SEQUENCE [LARGE SCALE GENOMIC DNA]</scope>
    <source>
        <strain evidence="2">FT324</strain>
    </source>
</reference>
<dbReference type="Pfam" id="PF02566">
    <property type="entry name" value="OsmC"/>
    <property type="match status" value="1"/>
</dbReference>
<dbReference type="InterPro" id="IPR036102">
    <property type="entry name" value="OsmC/Ohrsf"/>
</dbReference>
<gene>
    <name evidence="1" type="ORF">N5I32_14895</name>
</gene>
<dbReference type="RefSeq" id="WP_261496659.1">
    <property type="nucleotide sequence ID" value="NZ_JAOCQF010000002.1"/>
</dbReference>
<evidence type="ECO:0000313" key="2">
    <source>
        <dbReference type="Proteomes" id="UP001205601"/>
    </source>
</evidence>
<keyword evidence="2" id="KW-1185">Reference proteome</keyword>
<dbReference type="InterPro" id="IPR003718">
    <property type="entry name" value="OsmC/Ohr_fam"/>
</dbReference>
<comment type="caution">
    <text evidence="1">The sequence shown here is derived from an EMBL/GenBank/DDBJ whole genome shotgun (WGS) entry which is preliminary data.</text>
</comment>
<sequence length="133" mass="14774">MEYRVQARRIDAHGSLAVAKEAEVTLDTDLAGRRDAMNPVELLLSALAACMLKGIERVTPMLQFRIAGAEVRLDAVRQDAPPRLTLIRYEIIVDSPETDQRLDLLHRNVLKYGTISNTLSGAVPLEGILRRKA</sequence>